<dbReference type="PANTHER" id="PTHR23320:SF158">
    <property type="entry name" value="CREB-BINDING PROTEIN-LIKE ISOFORM X1"/>
    <property type="match status" value="1"/>
</dbReference>
<feature type="compositionally biased region" description="Gly residues" evidence="6">
    <location>
        <begin position="226"/>
        <end position="239"/>
    </location>
</feature>
<sequence length="277" mass="28734">MYAVNQAIPVHSTRSKYVVGGGRGLGASHIVFGSLLLTFGIAGSVINTASYFAGTPIWTGLMYLVTGILGVVSSHRHTKCTVVGFLVMSCVCLLMVLSGIASASAAISTEPWNTFPGPIGCWYDWDTERNVCKHLNLARSLVDAIVLLCTLVELGLCIASVTVTAYTLTNGCCNCCGNPGNTQQPYQVLSDIGPHGNVQAPPQSIVQFDSRTAQVVSHPGQPFLGPQGGTEQGAAGAGGHVVLAGAQPPQRMELQPQSEAPGSGPPTSPPPVYSTGQ</sequence>
<reference evidence="9 10" key="2">
    <citation type="submission" date="2025-04" db="UniProtKB">
        <authorList>
            <consortium name="RefSeq"/>
        </authorList>
    </citation>
    <scope>IDENTIFICATION</scope>
    <source>
        <strain evidence="9 10">S238N-H82</strain>
        <tissue evidence="9 10">Testes</tissue>
    </source>
</reference>
<evidence type="ECO:0000256" key="7">
    <source>
        <dbReference type="SAM" id="Phobius"/>
    </source>
</evidence>
<evidence type="ECO:0000256" key="6">
    <source>
        <dbReference type="SAM" id="MobiDB-lite"/>
    </source>
</evidence>
<dbReference type="Pfam" id="PF04103">
    <property type="entry name" value="CD20"/>
    <property type="match status" value="1"/>
</dbReference>
<evidence type="ECO:0000313" key="9">
    <source>
        <dbReference type="RefSeq" id="XP_035666356.1"/>
    </source>
</evidence>
<dbReference type="Proteomes" id="UP000001554">
    <property type="component" value="Chromosome 2"/>
</dbReference>
<accession>A0A9J7HWW1</accession>
<evidence type="ECO:0000256" key="5">
    <source>
        <dbReference type="ARBA" id="ARBA00023136"/>
    </source>
</evidence>
<feature type="region of interest" description="Disordered" evidence="6">
    <location>
        <begin position="216"/>
        <end position="277"/>
    </location>
</feature>
<proteinExistence type="inferred from homology"/>
<dbReference type="PANTHER" id="PTHR23320">
    <property type="entry name" value="MEMBRANE-SPANNING 4-DOMAINS SUBFAMILY A MS4A -RELATED"/>
    <property type="match status" value="1"/>
</dbReference>
<dbReference type="InterPro" id="IPR007237">
    <property type="entry name" value="CD20-like"/>
</dbReference>
<comment type="subcellular location">
    <subcellularLocation>
        <location evidence="1">Membrane</location>
        <topology evidence="1">Multi-pass membrane protein</topology>
    </subcellularLocation>
</comment>
<protein>
    <submittedName>
        <fullName evidence="9 10">Uncharacterized protein LOC118409433</fullName>
    </submittedName>
</protein>
<feature type="transmembrane region" description="Helical" evidence="7">
    <location>
        <begin position="84"/>
        <end position="107"/>
    </location>
</feature>
<dbReference type="InterPro" id="IPR030417">
    <property type="entry name" value="MS4A"/>
</dbReference>
<keyword evidence="8" id="KW-1185">Reference proteome</keyword>
<gene>
    <name evidence="9 10 11" type="primary">LOC118409433</name>
</gene>
<dbReference type="RefSeq" id="XP_035666358.1">
    <property type="nucleotide sequence ID" value="XM_035810465.1"/>
</dbReference>
<dbReference type="RefSeq" id="XP_035666357.1">
    <property type="nucleotide sequence ID" value="XM_035810464.1"/>
</dbReference>
<feature type="transmembrane region" description="Helical" evidence="7">
    <location>
        <begin position="144"/>
        <end position="168"/>
    </location>
</feature>
<keyword evidence="3 7" id="KW-0812">Transmembrane</keyword>
<dbReference type="AlphaFoldDB" id="A0A9J7HWW1"/>
<keyword evidence="4 7" id="KW-1133">Transmembrane helix</keyword>
<evidence type="ECO:0000313" key="11">
    <source>
        <dbReference type="RefSeq" id="XP_035666358.1"/>
    </source>
</evidence>
<feature type="transmembrane region" description="Helical" evidence="7">
    <location>
        <begin position="52"/>
        <end position="72"/>
    </location>
</feature>
<keyword evidence="5 7" id="KW-0472">Membrane</keyword>
<organism evidence="8 10">
    <name type="scientific">Branchiostoma floridae</name>
    <name type="common">Florida lancelet</name>
    <name type="synonym">Amphioxus</name>
    <dbReference type="NCBI Taxonomy" id="7739"/>
    <lineage>
        <taxon>Eukaryota</taxon>
        <taxon>Metazoa</taxon>
        <taxon>Chordata</taxon>
        <taxon>Cephalochordata</taxon>
        <taxon>Leptocardii</taxon>
        <taxon>Amphioxiformes</taxon>
        <taxon>Branchiostomatidae</taxon>
        <taxon>Branchiostoma</taxon>
    </lineage>
</organism>
<evidence type="ECO:0000313" key="8">
    <source>
        <dbReference type="Proteomes" id="UP000001554"/>
    </source>
</evidence>
<evidence type="ECO:0000256" key="3">
    <source>
        <dbReference type="ARBA" id="ARBA00022692"/>
    </source>
</evidence>
<dbReference type="GeneID" id="118409433"/>
<evidence type="ECO:0000313" key="10">
    <source>
        <dbReference type="RefSeq" id="XP_035666357.1"/>
    </source>
</evidence>
<comment type="similarity">
    <text evidence="2">Belongs to the MS4A family.</text>
</comment>
<feature type="transmembrane region" description="Helical" evidence="7">
    <location>
        <begin position="24"/>
        <end position="46"/>
    </location>
</feature>
<dbReference type="KEGG" id="bfo:118409433"/>
<dbReference type="OrthoDB" id="10049408at2759"/>
<dbReference type="GO" id="GO:0016020">
    <property type="term" value="C:membrane"/>
    <property type="evidence" value="ECO:0007669"/>
    <property type="project" value="UniProtKB-SubCell"/>
</dbReference>
<evidence type="ECO:0000256" key="1">
    <source>
        <dbReference type="ARBA" id="ARBA00004141"/>
    </source>
</evidence>
<reference evidence="8" key="1">
    <citation type="journal article" date="2020" name="Nat. Ecol. Evol.">
        <title>Deeply conserved synteny resolves early events in vertebrate evolution.</title>
        <authorList>
            <person name="Simakov O."/>
            <person name="Marletaz F."/>
            <person name="Yue J.X."/>
            <person name="O'Connell B."/>
            <person name="Jenkins J."/>
            <person name="Brandt A."/>
            <person name="Calef R."/>
            <person name="Tung C.H."/>
            <person name="Huang T.K."/>
            <person name="Schmutz J."/>
            <person name="Satoh N."/>
            <person name="Yu J.K."/>
            <person name="Putnam N.H."/>
            <person name="Green R.E."/>
            <person name="Rokhsar D.S."/>
        </authorList>
    </citation>
    <scope>NUCLEOTIDE SEQUENCE [LARGE SCALE GENOMIC DNA]</scope>
    <source>
        <strain evidence="8">S238N-H82</strain>
    </source>
</reference>
<name>A0A9J7HWW1_BRAFL</name>
<evidence type="ECO:0000256" key="2">
    <source>
        <dbReference type="ARBA" id="ARBA00009565"/>
    </source>
</evidence>
<feature type="compositionally biased region" description="Pro residues" evidence="6">
    <location>
        <begin position="263"/>
        <end position="277"/>
    </location>
</feature>
<dbReference type="RefSeq" id="XP_035666356.1">
    <property type="nucleotide sequence ID" value="XM_035810463.1"/>
</dbReference>
<evidence type="ECO:0000256" key="4">
    <source>
        <dbReference type="ARBA" id="ARBA00022989"/>
    </source>
</evidence>